<dbReference type="GO" id="GO:0005886">
    <property type="term" value="C:plasma membrane"/>
    <property type="evidence" value="ECO:0007669"/>
    <property type="project" value="UniProtKB-SubCell"/>
</dbReference>
<proteinExistence type="predicted"/>
<dbReference type="AlphaFoldDB" id="A0A2P7BG32"/>
<dbReference type="OrthoDB" id="9813426at2"/>
<name>A0A2P7BG32_9HYPH</name>
<dbReference type="PANTHER" id="PTHR42709:SF6">
    <property type="entry name" value="UNDECAPRENYL PHOSPHATE TRANSPORTER A"/>
    <property type="match status" value="1"/>
</dbReference>
<dbReference type="InterPro" id="IPR032816">
    <property type="entry name" value="VTT_dom"/>
</dbReference>
<evidence type="ECO:0000256" key="1">
    <source>
        <dbReference type="ARBA" id="ARBA00004651"/>
    </source>
</evidence>
<evidence type="ECO:0000256" key="6">
    <source>
        <dbReference type="SAM" id="Phobius"/>
    </source>
</evidence>
<dbReference type="PANTHER" id="PTHR42709">
    <property type="entry name" value="ALKALINE PHOSPHATASE LIKE PROTEIN"/>
    <property type="match status" value="1"/>
</dbReference>
<sequence length="184" mass="19899">MANDVQTEGLPVDFLHDGALFIEPFIRRYGLYAVFVVIYLESLGAPLPGESAVIATSLLAIRGDLAVTSLFLVVWIAAVLGDSTGYAIGRFGGRPLLVRYGWLGKLTAERQAKLEQLFRRRGPILVAGARFVVVLRQLNGLVAGSVGMPWRSFLLANVLGAALWAALWSFGPYFLGDLVKAVGH</sequence>
<comment type="caution">
    <text evidence="8">The sequence shown here is derived from an EMBL/GenBank/DDBJ whole genome shotgun (WGS) entry which is preliminary data.</text>
</comment>
<reference evidence="9" key="1">
    <citation type="submission" date="2017-11" db="EMBL/GenBank/DDBJ databases">
        <authorList>
            <person name="Kuznetsova I."/>
            <person name="Sazanova A."/>
            <person name="Chirak E."/>
            <person name="Safronova V."/>
            <person name="Willems A."/>
        </authorList>
    </citation>
    <scope>NUCLEOTIDE SEQUENCE [LARGE SCALE GENOMIC DNA]</scope>
    <source>
        <strain evidence="9">CCBAU 03422</strain>
    </source>
</reference>
<evidence type="ECO:0000256" key="2">
    <source>
        <dbReference type="ARBA" id="ARBA00022475"/>
    </source>
</evidence>
<protein>
    <submittedName>
        <fullName evidence="8">DedA family protein</fullName>
    </submittedName>
</protein>
<dbReference type="EMBL" id="PGGM01000003">
    <property type="protein sequence ID" value="PSH65395.1"/>
    <property type="molecule type" value="Genomic_DNA"/>
</dbReference>
<evidence type="ECO:0000256" key="4">
    <source>
        <dbReference type="ARBA" id="ARBA00022989"/>
    </source>
</evidence>
<evidence type="ECO:0000313" key="9">
    <source>
        <dbReference type="Proteomes" id="UP000241764"/>
    </source>
</evidence>
<keyword evidence="3 6" id="KW-0812">Transmembrane</keyword>
<keyword evidence="5 6" id="KW-0472">Membrane</keyword>
<accession>A0A2P7BG32</accession>
<evidence type="ECO:0000313" key="8">
    <source>
        <dbReference type="EMBL" id="PSH65395.1"/>
    </source>
</evidence>
<keyword evidence="4 6" id="KW-1133">Transmembrane helix</keyword>
<gene>
    <name evidence="8" type="ORF">CU103_10390</name>
</gene>
<keyword evidence="2" id="KW-1003">Cell membrane</keyword>
<feature type="transmembrane region" description="Helical" evidence="6">
    <location>
        <begin position="29"/>
        <end position="47"/>
    </location>
</feature>
<dbReference type="Proteomes" id="UP000241764">
    <property type="component" value="Unassembled WGS sequence"/>
</dbReference>
<comment type="subcellular location">
    <subcellularLocation>
        <location evidence="1">Cell membrane</location>
        <topology evidence="1">Multi-pass membrane protein</topology>
    </subcellularLocation>
</comment>
<evidence type="ECO:0000256" key="5">
    <source>
        <dbReference type="ARBA" id="ARBA00023136"/>
    </source>
</evidence>
<feature type="transmembrane region" description="Helical" evidence="6">
    <location>
        <begin position="153"/>
        <end position="175"/>
    </location>
</feature>
<dbReference type="InterPro" id="IPR051311">
    <property type="entry name" value="DedA_domain"/>
</dbReference>
<feature type="domain" description="VTT" evidence="7">
    <location>
        <begin position="48"/>
        <end position="170"/>
    </location>
</feature>
<dbReference type="Pfam" id="PF09335">
    <property type="entry name" value="VTT_dom"/>
    <property type="match status" value="1"/>
</dbReference>
<evidence type="ECO:0000256" key="3">
    <source>
        <dbReference type="ARBA" id="ARBA00022692"/>
    </source>
</evidence>
<organism evidence="8 9">
    <name type="scientific">Phyllobacterium sophorae</name>
    <dbReference type="NCBI Taxonomy" id="1520277"/>
    <lineage>
        <taxon>Bacteria</taxon>
        <taxon>Pseudomonadati</taxon>
        <taxon>Pseudomonadota</taxon>
        <taxon>Alphaproteobacteria</taxon>
        <taxon>Hyphomicrobiales</taxon>
        <taxon>Phyllobacteriaceae</taxon>
        <taxon>Phyllobacterium</taxon>
    </lineage>
</organism>
<evidence type="ECO:0000259" key="7">
    <source>
        <dbReference type="Pfam" id="PF09335"/>
    </source>
</evidence>
<feature type="transmembrane region" description="Helical" evidence="6">
    <location>
        <begin position="59"/>
        <end position="80"/>
    </location>
</feature>
<dbReference type="RefSeq" id="WP_106663811.1">
    <property type="nucleotide sequence ID" value="NZ_PGGM01000003.1"/>
</dbReference>
<keyword evidence="9" id="KW-1185">Reference proteome</keyword>